<dbReference type="NCBIfam" id="TIGR00262">
    <property type="entry name" value="trpA"/>
    <property type="match status" value="1"/>
</dbReference>
<dbReference type="InterPro" id="IPR002028">
    <property type="entry name" value="Trp_synthase_suA"/>
</dbReference>
<comment type="pathway">
    <text evidence="2 9">Amino-acid biosynthesis; L-tryptophan biosynthesis; L-tryptophan from chorismate: step 5/5.</text>
</comment>
<protein>
    <recommendedName>
        <fullName evidence="9">Tryptophan synthase alpha chain</fullName>
        <ecNumber evidence="9">4.2.1.20</ecNumber>
    </recommendedName>
</protein>
<sequence>MNSANRIDQRFRELADSGRTALIPYVTAGHPSPEASVDILHAAVAAGADLLELGMPFSDVMADGPVIQNACARALEQGMNLDRVLEMVATFRQQDAKTPIVLMGYTNPIERRGSARFAAEAAEAGVDALLIVDCPADEAEELRSDLAEHELHQIFLVAPTTTARRLERTATLAGGFVYYVSIKGVTGAASLDLDSLAPAVGRIREAMDLPVAVGFGIREPEQAAAVARCANGVVIGSALVDRLDRCCSAADAVRVTQQFLGAVRAAMDAATALDETAVNA</sequence>
<evidence type="ECO:0000256" key="7">
    <source>
        <dbReference type="ARBA" id="ARBA00023239"/>
    </source>
</evidence>
<evidence type="ECO:0000256" key="6">
    <source>
        <dbReference type="ARBA" id="ARBA00023141"/>
    </source>
</evidence>
<evidence type="ECO:0000256" key="4">
    <source>
        <dbReference type="ARBA" id="ARBA00022605"/>
    </source>
</evidence>
<dbReference type="InterPro" id="IPR011060">
    <property type="entry name" value="RibuloseP-bd_barrel"/>
</dbReference>
<dbReference type="AlphaFoldDB" id="A0A845UZA1"/>
<evidence type="ECO:0000256" key="2">
    <source>
        <dbReference type="ARBA" id="ARBA00004733"/>
    </source>
</evidence>
<dbReference type="GO" id="GO:0004834">
    <property type="term" value="F:tryptophan synthase activity"/>
    <property type="evidence" value="ECO:0007669"/>
    <property type="project" value="UniProtKB-UniRule"/>
</dbReference>
<dbReference type="RefSeq" id="WP_164212096.1">
    <property type="nucleotide sequence ID" value="NZ_JAAGSC010000043.1"/>
</dbReference>
<dbReference type="FunFam" id="3.20.20.70:FF:000037">
    <property type="entry name" value="Tryptophan synthase alpha chain"/>
    <property type="match status" value="1"/>
</dbReference>
<comment type="subunit">
    <text evidence="3 9">Tetramer of two alpha and two beta chains.</text>
</comment>
<evidence type="ECO:0000313" key="11">
    <source>
        <dbReference type="EMBL" id="NDY96717.1"/>
    </source>
</evidence>
<dbReference type="PANTHER" id="PTHR43406:SF1">
    <property type="entry name" value="TRYPTOPHAN SYNTHASE ALPHA CHAIN, CHLOROPLASTIC"/>
    <property type="match status" value="1"/>
</dbReference>
<evidence type="ECO:0000256" key="8">
    <source>
        <dbReference type="ARBA" id="ARBA00049047"/>
    </source>
</evidence>
<dbReference type="InterPro" id="IPR013785">
    <property type="entry name" value="Aldolase_TIM"/>
</dbReference>
<keyword evidence="4 9" id="KW-0028">Amino-acid biosynthesis</keyword>
<dbReference type="HAMAP" id="MF_00131">
    <property type="entry name" value="Trp_synth_alpha"/>
    <property type="match status" value="1"/>
</dbReference>
<evidence type="ECO:0000256" key="9">
    <source>
        <dbReference type="HAMAP-Rule" id="MF_00131"/>
    </source>
</evidence>
<evidence type="ECO:0000256" key="1">
    <source>
        <dbReference type="ARBA" id="ARBA00003365"/>
    </source>
</evidence>
<comment type="caution">
    <text evidence="11">The sequence shown here is derived from an EMBL/GenBank/DDBJ whole genome shotgun (WGS) entry which is preliminary data.</text>
</comment>
<proteinExistence type="inferred from homology"/>
<name>A0A845UZA1_9GAMM</name>
<evidence type="ECO:0000256" key="3">
    <source>
        <dbReference type="ARBA" id="ARBA00011270"/>
    </source>
</evidence>
<dbReference type="EMBL" id="JAAGSC010000043">
    <property type="protein sequence ID" value="NDY96717.1"/>
    <property type="molecule type" value="Genomic_DNA"/>
</dbReference>
<dbReference type="GO" id="GO:0005829">
    <property type="term" value="C:cytosol"/>
    <property type="evidence" value="ECO:0007669"/>
    <property type="project" value="TreeGrafter"/>
</dbReference>
<keyword evidence="5 9" id="KW-0822">Tryptophan biosynthesis</keyword>
<dbReference type="EC" id="4.2.1.20" evidence="9"/>
<comment type="function">
    <text evidence="1 9">The alpha subunit is responsible for the aldol cleavage of indoleglycerol phosphate to indole and glyceraldehyde 3-phosphate.</text>
</comment>
<feature type="active site" description="Proton acceptor" evidence="9">
    <location>
        <position position="63"/>
    </location>
</feature>
<evidence type="ECO:0000256" key="5">
    <source>
        <dbReference type="ARBA" id="ARBA00022822"/>
    </source>
</evidence>
<reference evidence="11 12" key="1">
    <citation type="submission" date="2020-02" db="EMBL/GenBank/DDBJ databases">
        <authorList>
            <person name="Zhang X.-Y."/>
        </authorList>
    </citation>
    <scope>NUCLEOTIDE SEQUENCE [LARGE SCALE GENOMIC DNA]</scope>
    <source>
        <strain evidence="11 12">C33</strain>
    </source>
</reference>
<dbReference type="CDD" id="cd04724">
    <property type="entry name" value="Tryptophan_synthase_alpha"/>
    <property type="match status" value="1"/>
</dbReference>
<comment type="catalytic activity">
    <reaction evidence="8 9">
        <text>(1S,2R)-1-C-(indol-3-yl)glycerol 3-phosphate + L-serine = D-glyceraldehyde 3-phosphate + L-tryptophan + H2O</text>
        <dbReference type="Rhea" id="RHEA:10532"/>
        <dbReference type="ChEBI" id="CHEBI:15377"/>
        <dbReference type="ChEBI" id="CHEBI:33384"/>
        <dbReference type="ChEBI" id="CHEBI:57912"/>
        <dbReference type="ChEBI" id="CHEBI:58866"/>
        <dbReference type="ChEBI" id="CHEBI:59776"/>
        <dbReference type="EC" id="4.2.1.20"/>
    </reaction>
</comment>
<gene>
    <name evidence="9" type="primary">trpA</name>
    <name evidence="11" type="ORF">G3I74_13355</name>
</gene>
<evidence type="ECO:0000256" key="10">
    <source>
        <dbReference type="RuleBase" id="RU003662"/>
    </source>
</evidence>
<accession>A0A845UZA1</accession>
<comment type="similarity">
    <text evidence="9 10">Belongs to the TrpA family.</text>
</comment>
<organism evidence="11 12">
    <name type="scientific">Wenzhouxiangella limi</name>
    <dbReference type="NCBI Taxonomy" id="2707351"/>
    <lineage>
        <taxon>Bacteria</taxon>
        <taxon>Pseudomonadati</taxon>
        <taxon>Pseudomonadota</taxon>
        <taxon>Gammaproteobacteria</taxon>
        <taxon>Chromatiales</taxon>
        <taxon>Wenzhouxiangellaceae</taxon>
        <taxon>Wenzhouxiangella</taxon>
    </lineage>
</organism>
<evidence type="ECO:0000313" key="12">
    <source>
        <dbReference type="Proteomes" id="UP000484885"/>
    </source>
</evidence>
<feature type="active site" description="Proton acceptor" evidence="9">
    <location>
        <position position="52"/>
    </location>
</feature>
<keyword evidence="7 9" id="KW-0456">Lyase</keyword>
<dbReference type="SUPFAM" id="SSF51366">
    <property type="entry name" value="Ribulose-phoshate binding barrel"/>
    <property type="match status" value="1"/>
</dbReference>
<dbReference type="UniPathway" id="UPA00035">
    <property type="reaction ID" value="UER00044"/>
</dbReference>
<dbReference type="PANTHER" id="PTHR43406">
    <property type="entry name" value="TRYPTOPHAN SYNTHASE, ALPHA CHAIN"/>
    <property type="match status" value="1"/>
</dbReference>
<dbReference type="Pfam" id="PF00290">
    <property type="entry name" value="Trp_syntA"/>
    <property type="match status" value="1"/>
</dbReference>
<dbReference type="Gene3D" id="3.20.20.70">
    <property type="entry name" value="Aldolase class I"/>
    <property type="match status" value="1"/>
</dbReference>
<dbReference type="Proteomes" id="UP000484885">
    <property type="component" value="Unassembled WGS sequence"/>
</dbReference>
<keyword evidence="12" id="KW-1185">Reference proteome</keyword>
<keyword evidence="6 9" id="KW-0057">Aromatic amino acid biosynthesis</keyword>